<gene>
    <name evidence="1" type="ORF">HDA37_002639</name>
</gene>
<dbReference type="Proteomes" id="UP000549695">
    <property type="component" value="Unassembled WGS sequence"/>
</dbReference>
<sequence>MTVLDVLLPQLVAAPGALAVPAGGGRARGTD</sequence>
<accession>A0A852W6F0</accession>
<protein>
    <submittedName>
        <fullName evidence="1">Uncharacterized protein</fullName>
    </submittedName>
</protein>
<organism evidence="1 2">
    <name type="scientific">Pseudonocardia alni</name>
    <name type="common">Amycolata alni</name>
    <dbReference type="NCBI Taxonomy" id="33907"/>
    <lineage>
        <taxon>Bacteria</taxon>
        <taxon>Bacillati</taxon>
        <taxon>Actinomycetota</taxon>
        <taxon>Actinomycetes</taxon>
        <taxon>Pseudonocardiales</taxon>
        <taxon>Pseudonocardiaceae</taxon>
        <taxon>Pseudonocardia</taxon>
    </lineage>
</organism>
<reference evidence="1 2" key="1">
    <citation type="submission" date="2020-07" db="EMBL/GenBank/DDBJ databases">
        <title>Sequencing the genomes of 1000 actinobacteria strains.</title>
        <authorList>
            <person name="Klenk H.-P."/>
        </authorList>
    </citation>
    <scope>NUCLEOTIDE SEQUENCE [LARGE SCALE GENOMIC DNA]</scope>
    <source>
        <strain evidence="1 2">DSM 44749</strain>
    </source>
</reference>
<proteinExistence type="predicted"/>
<keyword evidence="2" id="KW-1185">Reference proteome</keyword>
<evidence type="ECO:0000313" key="1">
    <source>
        <dbReference type="EMBL" id="NYG02354.1"/>
    </source>
</evidence>
<dbReference type="EMBL" id="JACCCZ010000001">
    <property type="protein sequence ID" value="NYG02354.1"/>
    <property type="molecule type" value="Genomic_DNA"/>
</dbReference>
<evidence type="ECO:0000313" key="2">
    <source>
        <dbReference type="Proteomes" id="UP000549695"/>
    </source>
</evidence>
<comment type="caution">
    <text evidence="1">The sequence shown here is derived from an EMBL/GenBank/DDBJ whole genome shotgun (WGS) entry which is preliminary data.</text>
</comment>
<dbReference type="AlphaFoldDB" id="A0A852W6F0"/>
<name>A0A852W6F0_PSEA5</name>